<dbReference type="Proteomes" id="UP000184263">
    <property type="component" value="Unassembled WGS sequence"/>
</dbReference>
<dbReference type="Gene3D" id="1.20.1560.10">
    <property type="entry name" value="ABC transporter type 1, transmembrane domain"/>
    <property type="match status" value="1"/>
</dbReference>
<keyword evidence="4 10" id="KW-0812">Transmembrane</keyword>
<dbReference type="InterPro" id="IPR003439">
    <property type="entry name" value="ABC_transporter-like_ATP-bd"/>
</dbReference>
<dbReference type="InterPro" id="IPR003593">
    <property type="entry name" value="AAA+_ATPase"/>
</dbReference>
<keyword evidence="2" id="KW-0813">Transport</keyword>
<reference evidence="13 14" key="1">
    <citation type="submission" date="2016-11" db="EMBL/GenBank/DDBJ databases">
        <authorList>
            <person name="Jaros S."/>
            <person name="Januszkiewicz K."/>
            <person name="Wedrychowicz H."/>
        </authorList>
    </citation>
    <scope>NUCLEOTIDE SEQUENCE [LARGE SCALE GENOMIC DNA]</scope>
    <source>
        <strain evidence="13 14">HD4</strain>
    </source>
</reference>
<feature type="transmembrane region" description="Helical" evidence="10">
    <location>
        <begin position="378"/>
        <end position="401"/>
    </location>
</feature>
<gene>
    <name evidence="13" type="ORF">SAMN05216582_10289</name>
</gene>
<dbReference type="PROSITE" id="PS00211">
    <property type="entry name" value="ABC_TRANSPORTER_1"/>
    <property type="match status" value="1"/>
</dbReference>
<dbReference type="RefSeq" id="WP_073088033.1">
    <property type="nucleotide sequence ID" value="NZ_FRBC01000002.1"/>
</dbReference>
<sequence length="902" mass="99524">MKLLAGQRTKLMEAGRALLVKQGRVEAYALMEEGGHRLFLMELEPGEAAFHSADEFGEIIIEVYALEDATLEELSLAEEQAGTLVPLMRHWFKELICLPWLRLLADRGDEILRAWVDGSVLRQAGQQTENLLEEFEENQGIFAMLAGVRFVAQDERLARRLMARRRHKRRLLNETVANLLGEDWVSVSGSGQGSAKLEEAVFLVRAVAHHLGMPEEDIALNKETAEKLDALGVLRRLVAKGGMEMRLIRLEKGWEGWDCGVMLGYFGEKKQLAALLPESPSSYKLVTRENMEGVTLTSEMAESVSGDAFLVYPGLPDRKMRRLDFLRFMARHTWQTDWKAVLLAGLFMGLIPLLTPIVTETMFQDLIPILDRKGLATVTQVVLVAGFTTAALTTVRSLAVLRLTAMGNLRGQAALFGRLLKLPPGFFRRFQSGELAERMQGLDRSVMLLTSESVGALLSFACSFWSLGLMCYYSMKLTGMALLVWLVYLAVSFFLLYRLTRAQRDMTTASNKTSGILAQIFTGLAKFRTKGTEEQAYHLWGQQFAIELGHNIRTRRLKNISTVIAAMQPMLLTLILYYNGLLELATSQSGGGAAAESLGLGAKPMTAATFIAFQSAFTAFNTSLVAIMPILEGMSVIKPYLDNLLPILEEVPETSEERQEAGVLSGAIEVRNLTFGYVPESRVLDDVSFRIAAGEQVAIVGKSGCGKSTLIRLLLGFEMPRQGAVYYDGQDLSELSLPSVRSQMGVVLQNGQLMSGDILHNIIGTNNLTLDDAWEAAEAAGIAEDIRQMPMQMNTIVSEGSTNISGGQRQRILIARALALKPSIIVCDEATSALDNRTQAIVTKSLDKLHATRIIVAHRLSTIRHADRIIVLDKGRIAETGSFQELVEKGGLFASFVKRQVA</sequence>
<evidence type="ECO:0000259" key="11">
    <source>
        <dbReference type="PROSITE" id="PS50893"/>
    </source>
</evidence>
<accession>A0A1M6RIJ0</accession>
<evidence type="ECO:0000256" key="6">
    <source>
        <dbReference type="ARBA" id="ARBA00022807"/>
    </source>
</evidence>
<dbReference type="SUPFAM" id="SSF52540">
    <property type="entry name" value="P-loop containing nucleoside triphosphate hydrolases"/>
    <property type="match status" value="1"/>
</dbReference>
<dbReference type="PROSITE" id="PS50893">
    <property type="entry name" value="ABC_TRANSPORTER_2"/>
    <property type="match status" value="1"/>
</dbReference>
<dbReference type="PANTHER" id="PTHR24221">
    <property type="entry name" value="ATP-BINDING CASSETTE SUB-FAMILY B"/>
    <property type="match status" value="1"/>
</dbReference>
<dbReference type="OrthoDB" id="9771903at2"/>
<dbReference type="PANTHER" id="PTHR24221:SF654">
    <property type="entry name" value="ATP-BINDING CASSETTE SUB-FAMILY B MEMBER 6"/>
    <property type="match status" value="1"/>
</dbReference>
<evidence type="ECO:0000256" key="5">
    <source>
        <dbReference type="ARBA" id="ARBA00022741"/>
    </source>
</evidence>
<keyword evidence="6" id="KW-0788">Thiol protease</keyword>
<dbReference type="InterPro" id="IPR039421">
    <property type="entry name" value="Type_1_exporter"/>
</dbReference>
<dbReference type="AlphaFoldDB" id="A0A1M6RIJ0"/>
<evidence type="ECO:0000256" key="7">
    <source>
        <dbReference type="ARBA" id="ARBA00022840"/>
    </source>
</evidence>
<evidence type="ECO:0000256" key="9">
    <source>
        <dbReference type="ARBA" id="ARBA00023136"/>
    </source>
</evidence>
<evidence type="ECO:0000256" key="1">
    <source>
        <dbReference type="ARBA" id="ARBA00004651"/>
    </source>
</evidence>
<evidence type="ECO:0000313" key="14">
    <source>
        <dbReference type="Proteomes" id="UP000184263"/>
    </source>
</evidence>
<keyword evidence="9 10" id="KW-0472">Membrane</keyword>
<dbReference type="GO" id="GO:0016887">
    <property type="term" value="F:ATP hydrolysis activity"/>
    <property type="evidence" value="ECO:0007669"/>
    <property type="project" value="InterPro"/>
</dbReference>
<dbReference type="EMBL" id="FRBC01000002">
    <property type="protein sequence ID" value="SHK32250.1"/>
    <property type="molecule type" value="Genomic_DNA"/>
</dbReference>
<evidence type="ECO:0000259" key="12">
    <source>
        <dbReference type="PROSITE" id="PS50929"/>
    </source>
</evidence>
<evidence type="ECO:0000256" key="2">
    <source>
        <dbReference type="ARBA" id="ARBA00022448"/>
    </source>
</evidence>
<dbReference type="InterPro" id="IPR011527">
    <property type="entry name" value="ABC1_TM_dom"/>
</dbReference>
<keyword evidence="6" id="KW-0645">Protease</keyword>
<dbReference type="GO" id="GO:0140359">
    <property type="term" value="F:ABC-type transporter activity"/>
    <property type="evidence" value="ECO:0007669"/>
    <property type="project" value="InterPro"/>
</dbReference>
<dbReference type="GO" id="GO:0005524">
    <property type="term" value="F:ATP binding"/>
    <property type="evidence" value="ECO:0007669"/>
    <property type="project" value="UniProtKB-KW"/>
</dbReference>
<name>A0A1M6RIJ0_SELRU</name>
<dbReference type="Gene3D" id="3.40.50.300">
    <property type="entry name" value="P-loop containing nucleotide triphosphate hydrolases"/>
    <property type="match status" value="1"/>
</dbReference>
<proteinExistence type="predicted"/>
<dbReference type="GO" id="GO:0034040">
    <property type="term" value="F:ATPase-coupled lipid transmembrane transporter activity"/>
    <property type="evidence" value="ECO:0007669"/>
    <property type="project" value="TreeGrafter"/>
</dbReference>
<dbReference type="SMART" id="SM00382">
    <property type="entry name" value="AAA"/>
    <property type="match status" value="1"/>
</dbReference>
<evidence type="ECO:0000256" key="8">
    <source>
        <dbReference type="ARBA" id="ARBA00022989"/>
    </source>
</evidence>
<dbReference type="InterPro" id="IPR027417">
    <property type="entry name" value="P-loop_NTPase"/>
</dbReference>
<keyword evidence="3" id="KW-1003">Cell membrane</keyword>
<feature type="transmembrane region" description="Helical" evidence="10">
    <location>
        <begin position="340"/>
        <end position="358"/>
    </location>
</feature>
<dbReference type="GO" id="GO:0008234">
    <property type="term" value="F:cysteine-type peptidase activity"/>
    <property type="evidence" value="ECO:0007669"/>
    <property type="project" value="UniProtKB-KW"/>
</dbReference>
<evidence type="ECO:0000256" key="4">
    <source>
        <dbReference type="ARBA" id="ARBA00022692"/>
    </source>
</evidence>
<feature type="transmembrane region" description="Helical" evidence="10">
    <location>
        <begin position="560"/>
        <end position="578"/>
    </location>
</feature>
<keyword evidence="5" id="KW-0547">Nucleotide-binding</keyword>
<dbReference type="SUPFAM" id="SSF90123">
    <property type="entry name" value="ABC transporter transmembrane region"/>
    <property type="match status" value="1"/>
</dbReference>
<dbReference type="Pfam" id="PF00005">
    <property type="entry name" value="ABC_tran"/>
    <property type="match status" value="1"/>
</dbReference>
<comment type="subcellular location">
    <subcellularLocation>
        <location evidence="1">Cell membrane</location>
        <topology evidence="1">Multi-pass membrane protein</topology>
    </subcellularLocation>
</comment>
<dbReference type="NCBIfam" id="TIGR03797">
    <property type="entry name" value="NHLM_micro_ABC2"/>
    <property type="match status" value="1"/>
</dbReference>
<dbReference type="PROSITE" id="PS50929">
    <property type="entry name" value="ABC_TM1F"/>
    <property type="match status" value="1"/>
</dbReference>
<evidence type="ECO:0000313" key="13">
    <source>
        <dbReference type="EMBL" id="SHK32250.1"/>
    </source>
</evidence>
<dbReference type="InterPro" id="IPR017871">
    <property type="entry name" value="ABC_transporter-like_CS"/>
</dbReference>
<dbReference type="GO" id="GO:0005886">
    <property type="term" value="C:plasma membrane"/>
    <property type="evidence" value="ECO:0007669"/>
    <property type="project" value="UniProtKB-SubCell"/>
</dbReference>
<dbReference type="InterPro" id="IPR022515">
    <property type="entry name" value="NHPM_micro_ABC2"/>
</dbReference>
<feature type="transmembrane region" description="Helical" evidence="10">
    <location>
        <begin position="479"/>
        <end position="497"/>
    </location>
</feature>
<feature type="domain" description="ABC transporter" evidence="11">
    <location>
        <begin position="668"/>
        <end position="899"/>
    </location>
</feature>
<keyword evidence="7 13" id="KW-0067">ATP-binding</keyword>
<keyword evidence="8 10" id="KW-1133">Transmembrane helix</keyword>
<feature type="transmembrane region" description="Helical" evidence="10">
    <location>
        <begin position="446"/>
        <end position="467"/>
    </location>
</feature>
<evidence type="ECO:0000256" key="10">
    <source>
        <dbReference type="SAM" id="Phobius"/>
    </source>
</evidence>
<dbReference type="Pfam" id="PF00664">
    <property type="entry name" value="ABC_membrane"/>
    <property type="match status" value="1"/>
</dbReference>
<feature type="domain" description="ABC transmembrane type-1" evidence="12">
    <location>
        <begin position="340"/>
        <end position="631"/>
    </location>
</feature>
<organism evidence="13 14">
    <name type="scientific">Selenomonas ruminantium</name>
    <dbReference type="NCBI Taxonomy" id="971"/>
    <lineage>
        <taxon>Bacteria</taxon>
        <taxon>Bacillati</taxon>
        <taxon>Bacillota</taxon>
        <taxon>Negativicutes</taxon>
        <taxon>Selenomonadales</taxon>
        <taxon>Selenomonadaceae</taxon>
        <taxon>Selenomonas</taxon>
    </lineage>
</organism>
<evidence type="ECO:0000256" key="3">
    <source>
        <dbReference type="ARBA" id="ARBA00022475"/>
    </source>
</evidence>
<protein>
    <submittedName>
        <fullName evidence="13">NHLM bacteriocin system ABC transporter, ATP-binding protein</fullName>
    </submittedName>
</protein>
<keyword evidence="6" id="KW-0378">Hydrolase</keyword>
<dbReference type="FunFam" id="3.40.50.300:FF:000299">
    <property type="entry name" value="ABC transporter ATP-binding protein/permease"/>
    <property type="match status" value="1"/>
</dbReference>
<dbReference type="InterPro" id="IPR036640">
    <property type="entry name" value="ABC1_TM_sf"/>
</dbReference>